<dbReference type="Gene3D" id="3.30.240.10">
    <property type="entry name" value="CRO Repressor"/>
    <property type="match status" value="1"/>
</dbReference>
<gene>
    <name evidence="1" type="ORF">EJA05_16525</name>
</gene>
<name>A0A3S8ULT7_9PSED</name>
<accession>A0A3S8ULT7</accession>
<dbReference type="InterPro" id="IPR000655">
    <property type="entry name" value="Cro-like"/>
</dbReference>
<evidence type="ECO:0000313" key="1">
    <source>
        <dbReference type="EMBL" id="AZL69232.1"/>
    </source>
</evidence>
<dbReference type="OrthoDB" id="9429495at2"/>
<protein>
    <recommendedName>
        <fullName evidence="3">Cro/Cl family transcriptional regulator</fullName>
    </recommendedName>
</protein>
<sequence length="98" mass="10405">MITTTLSDFVHPLGQAEAARMLGSSQVAISKALKSERLIVVSALPDGSVSSFEIKPFPCGGDRDKARLNLDEIIAQVCRLIESVDHPVNPSSTSQASP</sequence>
<dbReference type="Pfam" id="PF09048">
    <property type="entry name" value="Cro"/>
    <property type="match status" value="1"/>
</dbReference>
<evidence type="ECO:0008006" key="3">
    <source>
        <dbReference type="Google" id="ProtNLM"/>
    </source>
</evidence>
<dbReference type="KEGG" id="pory:EJA05_16525"/>
<dbReference type="GO" id="GO:0006355">
    <property type="term" value="P:regulation of DNA-templated transcription"/>
    <property type="evidence" value="ECO:0007669"/>
    <property type="project" value="InterPro"/>
</dbReference>
<proteinExistence type="predicted"/>
<dbReference type="GO" id="GO:0003677">
    <property type="term" value="F:DNA binding"/>
    <property type="evidence" value="ECO:0007669"/>
    <property type="project" value="InterPro"/>
</dbReference>
<dbReference type="SUPFAM" id="SSF47413">
    <property type="entry name" value="lambda repressor-like DNA-binding domains"/>
    <property type="match status" value="1"/>
</dbReference>
<dbReference type="AlphaFoldDB" id="A0A3S8ULT7"/>
<dbReference type="InterPro" id="IPR010982">
    <property type="entry name" value="Lambda_DNA-bd_dom_sf"/>
</dbReference>
<dbReference type="InterPro" id="IPR038202">
    <property type="entry name" value="Cro_sf"/>
</dbReference>
<evidence type="ECO:0000313" key="2">
    <source>
        <dbReference type="Proteomes" id="UP000268230"/>
    </source>
</evidence>
<reference evidence="1 2" key="1">
    <citation type="submission" date="2018-12" db="EMBL/GenBank/DDBJ databases">
        <authorList>
            <person name="Li S."/>
            <person name="Yang R."/>
            <person name="Chen G."/>
            <person name="Zou L."/>
            <person name="Zhang C."/>
            <person name="Chen Y."/>
            <person name="Liu Z."/>
            <person name="Li Y."/>
            <person name="Yan Y."/>
            <person name="Huang M."/>
            <person name="Chen T."/>
        </authorList>
    </citation>
    <scope>NUCLEOTIDE SEQUENCE [LARGE SCALE GENOMIC DNA]</scope>
    <source>
        <strain evidence="1 2">1257</strain>
    </source>
</reference>
<dbReference type="EMBL" id="CP034338">
    <property type="protein sequence ID" value="AZL69232.1"/>
    <property type="molecule type" value="Genomic_DNA"/>
</dbReference>
<dbReference type="Proteomes" id="UP000268230">
    <property type="component" value="Chromosome"/>
</dbReference>
<organism evidence="1 2">
    <name type="scientific">Pseudomonas entomophila</name>
    <dbReference type="NCBI Taxonomy" id="312306"/>
    <lineage>
        <taxon>Bacteria</taxon>
        <taxon>Pseudomonadati</taxon>
        <taxon>Pseudomonadota</taxon>
        <taxon>Gammaproteobacteria</taxon>
        <taxon>Pseudomonadales</taxon>
        <taxon>Pseudomonadaceae</taxon>
        <taxon>Pseudomonas</taxon>
    </lineage>
</organism>